<organism evidence="2 3">
    <name type="scientific">Streptomyces sulfonofaciens</name>
    <dbReference type="NCBI Taxonomy" id="68272"/>
    <lineage>
        <taxon>Bacteria</taxon>
        <taxon>Bacillati</taxon>
        <taxon>Actinomycetota</taxon>
        <taxon>Actinomycetes</taxon>
        <taxon>Kitasatosporales</taxon>
        <taxon>Streptomycetaceae</taxon>
        <taxon>Streptomyces</taxon>
    </lineage>
</organism>
<keyword evidence="3" id="KW-1185">Reference proteome</keyword>
<protein>
    <submittedName>
        <fullName evidence="2">Uncharacterized protein</fullName>
    </submittedName>
</protein>
<accession>A0A919L787</accession>
<evidence type="ECO:0000256" key="1">
    <source>
        <dbReference type="SAM" id="MobiDB-lite"/>
    </source>
</evidence>
<reference evidence="2" key="2">
    <citation type="submission" date="2020-09" db="EMBL/GenBank/DDBJ databases">
        <authorList>
            <person name="Sun Q."/>
            <person name="Ohkuma M."/>
        </authorList>
    </citation>
    <scope>NUCLEOTIDE SEQUENCE</scope>
    <source>
        <strain evidence="2">JCM 5069</strain>
    </source>
</reference>
<evidence type="ECO:0000313" key="2">
    <source>
        <dbReference type="EMBL" id="GHH85959.1"/>
    </source>
</evidence>
<reference evidence="2" key="1">
    <citation type="journal article" date="2014" name="Int. J. Syst. Evol. Microbiol.">
        <title>Complete genome sequence of Corynebacterium casei LMG S-19264T (=DSM 44701T), isolated from a smear-ripened cheese.</title>
        <authorList>
            <consortium name="US DOE Joint Genome Institute (JGI-PGF)"/>
            <person name="Walter F."/>
            <person name="Albersmeier A."/>
            <person name="Kalinowski J."/>
            <person name="Ruckert C."/>
        </authorList>
    </citation>
    <scope>NUCLEOTIDE SEQUENCE</scope>
    <source>
        <strain evidence="2">JCM 5069</strain>
    </source>
</reference>
<sequence length="105" mass="11065">MFAFHITAVRGASWISGKECTESGELINPGAVINSPIGSDVTAIAERSSGSRRRRIRQNGTFGRLDQPFGVTGAPLSGSPYNRSDLRIPASASAAQHVTEAVVKP</sequence>
<dbReference type="EMBL" id="BNCD01000020">
    <property type="protein sequence ID" value="GHH85959.1"/>
    <property type="molecule type" value="Genomic_DNA"/>
</dbReference>
<feature type="region of interest" description="Disordered" evidence="1">
    <location>
        <begin position="62"/>
        <end position="83"/>
    </location>
</feature>
<evidence type="ECO:0000313" key="3">
    <source>
        <dbReference type="Proteomes" id="UP000603708"/>
    </source>
</evidence>
<name>A0A919L787_9ACTN</name>
<gene>
    <name evidence="2" type="ORF">GCM10018793_55940</name>
</gene>
<comment type="caution">
    <text evidence="2">The sequence shown here is derived from an EMBL/GenBank/DDBJ whole genome shotgun (WGS) entry which is preliminary data.</text>
</comment>
<dbReference type="AlphaFoldDB" id="A0A919L787"/>
<dbReference type="Proteomes" id="UP000603708">
    <property type="component" value="Unassembled WGS sequence"/>
</dbReference>
<proteinExistence type="predicted"/>